<dbReference type="AlphaFoldDB" id="A1AP62"/>
<accession>A1AP62</accession>
<dbReference type="HOGENOM" id="CLU_052477_0_0_7"/>
<dbReference type="EMBL" id="CP000482">
    <property type="protein sequence ID" value="ABK99132.1"/>
    <property type="molecule type" value="Genomic_DNA"/>
</dbReference>
<evidence type="ECO:0008006" key="3">
    <source>
        <dbReference type="Google" id="ProtNLM"/>
    </source>
</evidence>
<dbReference type="eggNOG" id="COG3153">
    <property type="taxonomic scope" value="Bacteria"/>
</dbReference>
<dbReference type="OrthoDB" id="9792240at2"/>
<dbReference type="RefSeq" id="WP_011735422.1">
    <property type="nucleotide sequence ID" value="NC_008609.1"/>
</dbReference>
<dbReference type="STRING" id="338966.Ppro_1517"/>
<name>A1AP62_PELPD</name>
<evidence type="ECO:0000313" key="1">
    <source>
        <dbReference type="EMBL" id="ABK99132.1"/>
    </source>
</evidence>
<proteinExistence type="predicted"/>
<dbReference type="Proteomes" id="UP000006732">
    <property type="component" value="Chromosome"/>
</dbReference>
<keyword evidence="2" id="KW-1185">Reference proteome</keyword>
<dbReference type="KEGG" id="ppd:Ppro_1517"/>
<sequence>MCPAPYTLLPVDASRADAVAEVFRSIYGDTYPVKYVYQGAGVMAEIAAGRLSSFLAFDGQGLPAGYVAIYTSAPNPRLWEGGNLLVVPGRGDGDLAWSLLQQFLRPEHLPPSGSDGIFGESVCHHFFTQLACAKSGFADCALALEQMDGAAFREHAPESERVACLLQFFEQSDPEEECYLPDRYEEPLQAILGRLRPRNPRHGRATLPETGTTVCHDTWFTGAGMWRVAVSSIGGDWTGFLDELLLRAAQRGVVSLQVVISAALPSIGRAVEDLRQRGFFLGGLFPRWFGADGIMMQRILGREPDYEGIRLYSAGARALLEFIRNDRESVPAPGGV</sequence>
<protein>
    <recommendedName>
        <fullName evidence="3">N-acetyltransferase domain-containing protein</fullName>
    </recommendedName>
</protein>
<gene>
    <name evidence="1" type="ordered locus">Ppro_1517</name>
</gene>
<reference evidence="1 2" key="1">
    <citation type="submission" date="2006-10" db="EMBL/GenBank/DDBJ databases">
        <title>Complete sequence of chromosome of Pelobacter propionicus DSM 2379.</title>
        <authorList>
            <consortium name="US DOE Joint Genome Institute"/>
            <person name="Copeland A."/>
            <person name="Lucas S."/>
            <person name="Lapidus A."/>
            <person name="Barry K."/>
            <person name="Detter J.C."/>
            <person name="Glavina del Rio T."/>
            <person name="Hammon N."/>
            <person name="Israni S."/>
            <person name="Dalin E."/>
            <person name="Tice H."/>
            <person name="Pitluck S."/>
            <person name="Saunders E."/>
            <person name="Brettin T."/>
            <person name="Bruce D."/>
            <person name="Han C."/>
            <person name="Tapia R."/>
            <person name="Schmutz J."/>
            <person name="Larimer F."/>
            <person name="Land M."/>
            <person name="Hauser L."/>
            <person name="Kyrpides N."/>
            <person name="Kim E."/>
            <person name="Lovley D."/>
            <person name="Richardson P."/>
        </authorList>
    </citation>
    <scope>NUCLEOTIDE SEQUENCE [LARGE SCALE GENOMIC DNA]</scope>
    <source>
        <strain evidence="2">DSM 2379 / NBRC 103807 / OttBd1</strain>
    </source>
</reference>
<evidence type="ECO:0000313" key="2">
    <source>
        <dbReference type="Proteomes" id="UP000006732"/>
    </source>
</evidence>
<organism evidence="1 2">
    <name type="scientific">Pelobacter propionicus (strain DSM 2379 / NBRC 103807 / OttBd1)</name>
    <dbReference type="NCBI Taxonomy" id="338966"/>
    <lineage>
        <taxon>Bacteria</taxon>
        <taxon>Pseudomonadati</taxon>
        <taxon>Thermodesulfobacteriota</taxon>
        <taxon>Desulfuromonadia</taxon>
        <taxon>Desulfuromonadales</taxon>
        <taxon>Desulfuromonadaceae</taxon>
        <taxon>Pelobacter</taxon>
    </lineage>
</organism>